<evidence type="ECO:0000256" key="5">
    <source>
        <dbReference type="ARBA" id="ARBA00023121"/>
    </source>
</evidence>
<comment type="similarity">
    <text evidence="2 12">Belongs to the calycin superfamily. Lipocalin family.</text>
</comment>
<keyword evidence="6 12" id="KW-0472">Membrane</keyword>
<evidence type="ECO:0000259" key="14">
    <source>
        <dbReference type="Pfam" id="PF08212"/>
    </source>
</evidence>
<dbReference type="InterPro" id="IPR000566">
    <property type="entry name" value="Lipocln_cytosolic_FA-bd_dom"/>
</dbReference>
<evidence type="ECO:0000256" key="9">
    <source>
        <dbReference type="ARBA" id="ARBA00023288"/>
    </source>
</evidence>
<feature type="lipid moiety-binding region" description="N-palmitoyl cysteine" evidence="13">
    <location>
        <position position="16"/>
    </location>
</feature>
<dbReference type="CDD" id="cd19438">
    <property type="entry name" value="lipocalin_Blc-like"/>
    <property type="match status" value="1"/>
</dbReference>
<evidence type="ECO:0000256" key="3">
    <source>
        <dbReference type="ARBA" id="ARBA00011738"/>
    </source>
</evidence>
<dbReference type="InterPro" id="IPR047202">
    <property type="entry name" value="Lipocalin_Blc-like_dom"/>
</dbReference>
<dbReference type="Proteomes" id="UP000664654">
    <property type="component" value="Unassembled WGS sequence"/>
</dbReference>
<evidence type="ECO:0000256" key="12">
    <source>
        <dbReference type="PIRNR" id="PIRNR036893"/>
    </source>
</evidence>
<protein>
    <recommendedName>
        <fullName evidence="11 12">Outer membrane lipoprotein Blc</fullName>
    </recommendedName>
</protein>
<dbReference type="GO" id="GO:0008289">
    <property type="term" value="F:lipid binding"/>
    <property type="evidence" value="ECO:0007669"/>
    <property type="project" value="UniProtKB-UniRule"/>
</dbReference>
<dbReference type="PIRSF" id="PIRSF036893">
    <property type="entry name" value="Lipocalin_ApoD"/>
    <property type="match status" value="1"/>
</dbReference>
<dbReference type="FunFam" id="2.40.128.20:FF:000002">
    <property type="entry name" value="Outer membrane lipoprotein Blc"/>
    <property type="match status" value="1"/>
</dbReference>
<feature type="signal peptide" evidence="12">
    <location>
        <begin position="1"/>
        <end position="17"/>
    </location>
</feature>
<dbReference type="GO" id="GO:0006950">
    <property type="term" value="P:response to stress"/>
    <property type="evidence" value="ECO:0007669"/>
    <property type="project" value="UniProtKB-ARBA"/>
</dbReference>
<feature type="lipid moiety-binding region" description="S-diacylglycerol cysteine" evidence="13">
    <location>
        <position position="16"/>
    </location>
</feature>
<dbReference type="EMBL" id="JAFKCV010000004">
    <property type="protein sequence ID" value="MBN7825473.1"/>
    <property type="molecule type" value="Genomic_DNA"/>
</dbReference>
<dbReference type="PROSITE" id="PS00213">
    <property type="entry name" value="LIPOCALIN"/>
    <property type="match status" value="1"/>
</dbReference>
<evidence type="ECO:0000313" key="15">
    <source>
        <dbReference type="EMBL" id="MBN7825473.1"/>
    </source>
</evidence>
<dbReference type="InterPro" id="IPR012674">
    <property type="entry name" value="Calycin"/>
</dbReference>
<comment type="caution">
    <text evidence="15">The sequence shown here is derived from an EMBL/GenBank/DDBJ whole genome shotgun (WGS) entry which is preliminary data.</text>
</comment>
<keyword evidence="4 12" id="KW-0732">Signal</keyword>
<comment type="function">
    <text evidence="10 12">Involved in the storage or transport of lipids necessary for membrane maintenance under stressful conditions. Displays a binding preference for lysophospholipids.</text>
</comment>
<keyword evidence="7 13" id="KW-0564">Palmitate</keyword>
<dbReference type="GO" id="GO:0009279">
    <property type="term" value="C:cell outer membrane"/>
    <property type="evidence" value="ECO:0007669"/>
    <property type="project" value="UniProtKB-SubCell"/>
</dbReference>
<keyword evidence="8 12" id="KW-0998">Cell outer membrane</keyword>
<dbReference type="PANTHER" id="PTHR10612">
    <property type="entry name" value="APOLIPOPROTEIN D"/>
    <property type="match status" value="1"/>
</dbReference>
<dbReference type="PANTHER" id="PTHR10612:SF34">
    <property type="entry name" value="APOLIPOPROTEIN D"/>
    <property type="match status" value="1"/>
</dbReference>
<sequence>MRPLLIFCLILPLLACASAPDGVQPVKDFELDRYLGTWFEIARLDHEFEQGLSRVTANYRLADKGGIKVINRGFNTDTGEWQEAEGKAYFVEDRNTGHLKVSFFGPFQGAYVIVALDKEDYQYAMVSGPDRDYLWILSRQPSLESSVLDKLLAQAEGLGYATKELIWVDHPNDEPEQD</sequence>
<accession>A0A939DMZ5</accession>
<dbReference type="InterPro" id="IPR022272">
    <property type="entry name" value="Lipocalin_CS"/>
</dbReference>
<comment type="subunit">
    <text evidence="3 12">Homodimer.</text>
</comment>
<evidence type="ECO:0000256" key="13">
    <source>
        <dbReference type="PIRSR" id="PIRSR036893-52"/>
    </source>
</evidence>
<dbReference type="InterPro" id="IPR002446">
    <property type="entry name" value="Lipocalin_bac"/>
</dbReference>
<evidence type="ECO:0000256" key="4">
    <source>
        <dbReference type="ARBA" id="ARBA00022729"/>
    </source>
</evidence>
<dbReference type="SUPFAM" id="SSF50814">
    <property type="entry name" value="Lipocalins"/>
    <property type="match status" value="1"/>
</dbReference>
<evidence type="ECO:0000256" key="10">
    <source>
        <dbReference type="ARBA" id="ARBA00057024"/>
    </source>
</evidence>
<feature type="chain" id="PRO_5038204947" description="Outer membrane lipoprotein Blc" evidence="12">
    <location>
        <begin position="18"/>
        <end position="178"/>
    </location>
</feature>
<name>A0A939DMZ5_9ALTE</name>
<dbReference type="InterPro" id="IPR022271">
    <property type="entry name" value="Lipocalin_ApoD"/>
</dbReference>
<organism evidence="15 16">
    <name type="scientific">Bowmanella dokdonensis</name>
    <dbReference type="NCBI Taxonomy" id="751969"/>
    <lineage>
        <taxon>Bacteria</taxon>
        <taxon>Pseudomonadati</taxon>
        <taxon>Pseudomonadota</taxon>
        <taxon>Gammaproteobacteria</taxon>
        <taxon>Alteromonadales</taxon>
        <taxon>Alteromonadaceae</taxon>
        <taxon>Bowmanella</taxon>
    </lineage>
</organism>
<gene>
    <name evidence="15" type="ORF">J0A66_09595</name>
</gene>
<evidence type="ECO:0000313" key="16">
    <source>
        <dbReference type="Proteomes" id="UP000664654"/>
    </source>
</evidence>
<evidence type="ECO:0000256" key="1">
    <source>
        <dbReference type="ARBA" id="ARBA00004459"/>
    </source>
</evidence>
<comment type="subcellular location">
    <subcellularLocation>
        <location evidence="1">Cell outer membrane</location>
        <topology evidence="1">Lipid-anchor</topology>
    </subcellularLocation>
</comment>
<keyword evidence="16" id="KW-1185">Reference proteome</keyword>
<reference evidence="15" key="1">
    <citation type="submission" date="2021-03" db="EMBL/GenBank/DDBJ databases">
        <title>novel species isolated from a fishpond in China.</title>
        <authorList>
            <person name="Lu H."/>
            <person name="Cai Z."/>
        </authorList>
    </citation>
    <scope>NUCLEOTIDE SEQUENCE</scope>
    <source>
        <strain evidence="15">JCM 30855</strain>
    </source>
</reference>
<dbReference type="Gene3D" id="2.40.128.20">
    <property type="match status" value="1"/>
</dbReference>
<dbReference type="RefSeq" id="WP_206573578.1">
    <property type="nucleotide sequence ID" value="NZ_JAFKCV010000004.1"/>
</dbReference>
<evidence type="ECO:0000256" key="6">
    <source>
        <dbReference type="ARBA" id="ARBA00023136"/>
    </source>
</evidence>
<keyword evidence="5 12" id="KW-0446">Lipid-binding</keyword>
<dbReference type="Pfam" id="PF08212">
    <property type="entry name" value="Lipocalin_2"/>
    <property type="match status" value="1"/>
</dbReference>
<evidence type="ECO:0000256" key="7">
    <source>
        <dbReference type="ARBA" id="ARBA00023139"/>
    </source>
</evidence>
<dbReference type="PRINTS" id="PR01171">
    <property type="entry name" value="BCTLIPOCALIN"/>
</dbReference>
<evidence type="ECO:0000256" key="2">
    <source>
        <dbReference type="ARBA" id="ARBA00006889"/>
    </source>
</evidence>
<proteinExistence type="inferred from homology"/>
<dbReference type="AlphaFoldDB" id="A0A939DMZ5"/>
<feature type="domain" description="Lipocalin/cytosolic fatty-acid binding" evidence="14">
    <location>
        <begin position="30"/>
        <end position="169"/>
    </location>
</feature>
<evidence type="ECO:0000256" key="8">
    <source>
        <dbReference type="ARBA" id="ARBA00023237"/>
    </source>
</evidence>
<keyword evidence="9 12" id="KW-0449">Lipoprotein</keyword>
<evidence type="ECO:0000256" key="11">
    <source>
        <dbReference type="ARBA" id="ARBA00071217"/>
    </source>
</evidence>